<gene>
    <name evidence="1" type="ORF">J0G10_07305</name>
</gene>
<name>A0ABX8YUR9_9PSED</name>
<reference evidence="1 2" key="1">
    <citation type="journal article" date="2022" name="Int. J. Syst. Evol. Microbiol.">
        <title>Pseudomonas germanica sp. nov., isolated from Iris germanica rhizomes.</title>
        <authorList>
            <person name="Atanasov K.E."/>
            <person name="Galbis D.M."/>
            <person name="Gallego J."/>
            <person name="Serpico A."/>
            <person name="Bosch M."/>
            <person name="Altabella T."/>
            <person name="Ferrer A."/>
        </authorList>
    </citation>
    <scope>NUCLEOTIDE SEQUENCE [LARGE SCALE GENOMIC DNA]</scope>
    <source>
        <strain evidence="1 2">FIT28</strain>
    </source>
</reference>
<evidence type="ECO:0000313" key="1">
    <source>
        <dbReference type="EMBL" id="QYY83248.1"/>
    </source>
</evidence>
<proteinExistence type="predicted"/>
<dbReference type="Proteomes" id="UP000824588">
    <property type="component" value="Chromosome"/>
</dbReference>
<dbReference type="RefSeq" id="WP_220558228.1">
    <property type="nucleotide sequence ID" value="NZ_CP071586.1"/>
</dbReference>
<keyword evidence="2" id="KW-1185">Reference proteome</keyword>
<evidence type="ECO:0000313" key="2">
    <source>
        <dbReference type="Proteomes" id="UP000824588"/>
    </source>
</evidence>
<organism evidence="1 2">
    <name type="scientific">Pseudomonas germanica</name>
    <dbReference type="NCBI Taxonomy" id="2815720"/>
    <lineage>
        <taxon>Bacteria</taxon>
        <taxon>Pseudomonadati</taxon>
        <taxon>Pseudomonadota</taxon>
        <taxon>Gammaproteobacteria</taxon>
        <taxon>Pseudomonadales</taxon>
        <taxon>Pseudomonadaceae</taxon>
        <taxon>Pseudomonas</taxon>
    </lineage>
</organism>
<protein>
    <submittedName>
        <fullName evidence="1">Uncharacterized protein</fullName>
    </submittedName>
</protein>
<accession>A0ABX8YUR9</accession>
<dbReference type="EMBL" id="CP071586">
    <property type="protein sequence ID" value="QYY83248.1"/>
    <property type="molecule type" value="Genomic_DNA"/>
</dbReference>
<sequence>MSTRNLDKSVEVQSVSAFLRVFVTLQVRRGKAFSSIGGRSSIEKINSKDISYRLERTFIPLVLYTGVSEILPIRFATFPFLT</sequence>